<proteinExistence type="predicted"/>
<comment type="caution">
    <text evidence="2">The sequence shown here is derived from an EMBL/GenBank/DDBJ whole genome shotgun (WGS) entry which is preliminary data.</text>
</comment>
<keyword evidence="1" id="KW-0732">Signal</keyword>
<dbReference type="Proteomes" id="UP000830835">
    <property type="component" value="Unassembled WGS sequence"/>
</dbReference>
<protein>
    <submittedName>
        <fullName evidence="2">Uncharacterized protein</fullName>
    </submittedName>
</protein>
<dbReference type="EMBL" id="JAFIRA010000003">
    <property type="protein sequence ID" value="MCJ2541702.1"/>
    <property type="molecule type" value="Genomic_DNA"/>
</dbReference>
<organism evidence="2 3">
    <name type="scientific">Thermostichus vulcanus str. 'Rupite'</name>
    <dbReference type="NCBI Taxonomy" id="2813851"/>
    <lineage>
        <taxon>Bacteria</taxon>
        <taxon>Bacillati</taxon>
        <taxon>Cyanobacteriota</taxon>
        <taxon>Cyanophyceae</taxon>
        <taxon>Thermostichales</taxon>
        <taxon>Thermostichaceae</taxon>
        <taxon>Thermostichus</taxon>
    </lineage>
</organism>
<dbReference type="PROSITE" id="PS51257">
    <property type="entry name" value="PROKAR_LIPOPROTEIN"/>
    <property type="match status" value="1"/>
</dbReference>
<name>A0ABT0C7D4_THEVL</name>
<feature type="chain" id="PRO_5046112977" evidence="1">
    <location>
        <begin position="24"/>
        <end position="486"/>
    </location>
</feature>
<reference evidence="2" key="1">
    <citation type="submission" date="2021-02" db="EMBL/GenBank/DDBJ databases">
        <title>The CRISPR/cas machinery reduction and long-range gene transfer in the hot spring cyanobacterium Synechococcus.</title>
        <authorList>
            <person name="Dvorak P."/>
            <person name="Jahodarova E."/>
            <person name="Hasler P."/>
            <person name="Poulickova A."/>
        </authorList>
    </citation>
    <scope>NUCLEOTIDE SEQUENCE</scope>
    <source>
        <strain evidence="2">Rupite</strain>
    </source>
</reference>
<evidence type="ECO:0000256" key="1">
    <source>
        <dbReference type="SAM" id="SignalP"/>
    </source>
</evidence>
<sequence length="486" mass="51662">MNFKCRSLAVLCGVLLLASCGEVDESPALPGPVQVDPSAFVSAQEYRFTPGSVLETTSMRLDFVNPRFDQGIAVRNTGTQGSGEARLTNIEASIRPIGQTGSTISDSVDGSTLAIVLPPTLPPLEITAFAPNDARLETQAFVNGINLISSTPEDQRIRVNSSFRGALVNPDLDEDVQVRTILTLRVNRILVNTTGTQVVIEGDASLQARTTNVFNTVTGETLGDDPPDTAIVTMGAGSFSASFVVRQRGIAGDGGGEDALALLARLNFQPNQAEIVYRPTQVGTQSVLFAPDPTRPNILTNQLVRIRRSLSGRVQASFDPANTSTVLNFVQVSPPPEPFPTPIPQLPPPTRPGAPTAFDYFFSLRTERSTGTLPGSPVEGDNLSPVILQGIVPTTGDFVFRSLAGAQLAGPFNRLDIGGGTQRGNFNLVFDQTTSADRISGQWFLEQEFPTGNVEAGTADEPGTPATQQGAILIIRGFFNGVQVNL</sequence>
<feature type="signal peptide" evidence="1">
    <location>
        <begin position="1"/>
        <end position="23"/>
    </location>
</feature>
<gene>
    <name evidence="2" type="ORF">JX360_02085</name>
</gene>
<evidence type="ECO:0000313" key="2">
    <source>
        <dbReference type="EMBL" id="MCJ2541702.1"/>
    </source>
</evidence>
<keyword evidence="3" id="KW-1185">Reference proteome</keyword>
<accession>A0ABT0C7D4</accession>
<dbReference type="RefSeq" id="WP_244348830.1">
    <property type="nucleotide sequence ID" value="NZ_JAFIRA010000003.1"/>
</dbReference>
<evidence type="ECO:0000313" key="3">
    <source>
        <dbReference type="Proteomes" id="UP000830835"/>
    </source>
</evidence>